<protein>
    <submittedName>
        <fullName evidence="2">Putative transmembrane anti-sigma factor</fullName>
    </submittedName>
</protein>
<dbReference type="InterPro" id="IPR041916">
    <property type="entry name" value="Anti_sigma_zinc_sf"/>
</dbReference>
<reference evidence="3" key="1">
    <citation type="submission" date="2006-08" db="EMBL/GenBank/DDBJ databases">
        <title>Complete sequence of Alkalilimnicola ehrilichei MLHE-1.</title>
        <authorList>
            <person name="Copeland A."/>
            <person name="Lucas S."/>
            <person name="Lapidus A."/>
            <person name="Barry K."/>
            <person name="Detter J.C."/>
            <person name="Glavina del Rio T."/>
            <person name="Hammon N."/>
            <person name="Israni S."/>
            <person name="Dalin E."/>
            <person name="Tice H."/>
            <person name="Pitluck S."/>
            <person name="Sims D."/>
            <person name="Brettin T."/>
            <person name="Bruce D."/>
            <person name="Han C."/>
            <person name="Tapia R."/>
            <person name="Gilna P."/>
            <person name="Schmutz J."/>
            <person name="Larimer F."/>
            <person name="Land M."/>
            <person name="Hauser L."/>
            <person name="Kyrpides N."/>
            <person name="Mikhailova N."/>
            <person name="Oremland R.S."/>
            <person name="Hoeft S.E."/>
            <person name="Switzer-Blum J."/>
            <person name="Kulp T."/>
            <person name="King G."/>
            <person name="Tabita R."/>
            <person name="Witte B."/>
            <person name="Santini J.M."/>
            <person name="Basu P."/>
            <person name="Hollibaugh J.T."/>
            <person name="Xie G."/>
            <person name="Stolz J.F."/>
            <person name="Richardson P."/>
        </authorList>
    </citation>
    <scope>NUCLEOTIDE SEQUENCE [LARGE SCALE GENOMIC DNA]</scope>
    <source>
        <strain evidence="3">ATCC BAA-1101 / DSM 17681 / MLHE-1</strain>
    </source>
</reference>
<dbReference type="InterPro" id="IPR027383">
    <property type="entry name" value="Znf_put"/>
</dbReference>
<dbReference type="OrthoDB" id="3267840at2"/>
<dbReference type="RefSeq" id="WP_011629375.1">
    <property type="nucleotide sequence ID" value="NC_008340.1"/>
</dbReference>
<evidence type="ECO:0000313" key="2">
    <source>
        <dbReference type="EMBL" id="ABI56981.1"/>
    </source>
</evidence>
<proteinExistence type="predicted"/>
<organism evidence="2 3">
    <name type="scientific">Alkalilimnicola ehrlichii (strain ATCC BAA-1101 / DSM 17681 / MLHE-1)</name>
    <dbReference type="NCBI Taxonomy" id="187272"/>
    <lineage>
        <taxon>Bacteria</taxon>
        <taxon>Pseudomonadati</taxon>
        <taxon>Pseudomonadota</taxon>
        <taxon>Gammaproteobacteria</taxon>
        <taxon>Chromatiales</taxon>
        <taxon>Ectothiorhodospiraceae</taxon>
        <taxon>Alkalilimnicola</taxon>
    </lineage>
</organism>
<gene>
    <name evidence="2" type="ordered locus">Mlg_1635</name>
</gene>
<evidence type="ECO:0000313" key="3">
    <source>
        <dbReference type="Proteomes" id="UP000001962"/>
    </source>
</evidence>
<dbReference type="eggNOG" id="COG5662">
    <property type="taxonomic scope" value="Bacteria"/>
</dbReference>
<dbReference type="Gene3D" id="1.10.10.1320">
    <property type="entry name" value="Anti-sigma factor, zinc-finger domain"/>
    <property type="match status" value="1"/>
</dbReference>
<keyword evidence="3" id="KW-1185">Reference proteome</keyword>
<dbReference type="Pfam" id="PF13490">
    <property type="entry name" value="zf-HC2"/>
    <property type="match status" value="1"/>
</dbReference>
<feature type="domain" description="Putative zinc-finger" evidence="1">
    <location>
        <begin position="7"/>
        <end position="40"/>
    </location>
</feature>
<accession>Q0A856</accession>
<dbReference type="EMBL" id="CP000453">
    <property type="protein sequence ID" value="ABI56981.1"/>
    <property type="molecule type" value="Genomic_DNA"/>
</dbReference>
<dbReference type="Proteomes" id="UP000001962">
    <property type="component" value="Chromosome"/>
</dbReference>
<name>Q0A856_ALKEH</name>
<dbReference type="KEGG" id="aeh:Mlg_1635"/>
<keyword evidence="2" id="KW-0472">Membrane</keyword>
<dbReference type="AlphaFoldDB" id="Q0A856"/>
<dbReference type="HOGENOM" id="CLU_155928_1_2_6"/>
<keyword evidence="2" id="KW-0812">Transmembrane</keyword>
<evidence type="ECO:0000259" key="1">
    <source>
        <dbReference type="Pfam" id="PF13490"/>
    </source>
</evidence>
<sequence>MEQELSCEQVIEQLLAYLDGELGEQSRAAIDRHLSRCRECYSRAEFERKLREKLQEAARVPAPARLRARIDDLLNEY</sequence>